<dbReference type="GO" id="GO:0008897">
    <property type="term" value="F:holo-[acyl-carrier-protein] synthase activity"/>
    <property type="evidence" value="ECO:0007669"/>
    <property type="project" value="InterPro"/>
</dbReference>
<evidence type="ECO:0000256" key="2">
    <source>
        <dbReference type="ARBA" id="ARBA00022679"/>
    </source>
</evidence>
<dbReference type="InterPro" id="IPR008278">
    <property type="entry name" value="4-PPantetheinyl_Trfase_dom"/>
</dbReference>
<dbReference type="OrthoDB" id="9808281at2"/>
<dbReference type="GO" id="GO:0019878">
    <property type="term" value="P:lysine biosynthetic process via aminoadipic acid"/>
    <property type="evidence" value="ECO:0007669"/>
    <property type="project" value="TreeGrafter"/>
</dbReference>
<evidence type="ECO:0000259" key="3">
    <source>
        <dbReference type="Pfam" id="PF01648"/>
    </source>
</evidence>
<keyword evidence="2 4" id="KW-0808">Transferase</keyword>
<dbReference type="InterPro" id="IPR050559">
    <property type="entry name" value="P-Pant_transferase_sf"/>
</dbReference>
<evidence type="ECO:0000256" key="1">
    <source>
        <dbReference type="ARBA" id="ARBA00010990"/>
    </source>
</evidence>
<sequence length="280" mass="29729">MSDGIRLCKVGMSSAAMMSDPAGDSGACAGLRAAFDQAMPWSGACRLSQDHALVGLFELDDWRRWLLQAAALLDGAERARVQRRRRPADRDALTLAYALHRLFLQAALDLDAAALPLGRDALGCPRLEGLAVHTSLSHSQAYVAIAVCRQGPVGVDVEPRHRRQVMEEIAAQTCHPDEAAEMARLSGQARAEALLGLWVRKEALLKAAGIGLARPMGSFRAPVGQALPLEPKVGKTCLRMLQAMPGAMAAVAAPAEVPVLSAWLRPPVVACPATARQLAG</sequence>
<dbReference type="SUPFAM" id="SSF56214">
    <property type="entry name" value="4'-phosphopantetheinyl transferase"/>
    <property type="match status" value="2"/>
</dbReference>
<gene>
    <name evidence="4" type="ORF">SAMN06296416_106243</name>
</gene>
<accession>A0A286D9D2</accession>
<dbReference type="PANTHER" id="PTHR12215">
    <property type="entry name" value="PHOSPHOPANTETHEINE TRANSFERASE"/>
    <property type="match status" value="1"/>
</dbReference>
<proteinExistence type="inferred from homology"/>
<keyword evidence="5" id="KW-1185">Reference proteome</keyword>
<protein>
    <submittedName>
        <fullName evidence="4">4'-phosphopantetheinyl transferase superfamily protein</fullName>
    </submittedName>
</protein>
<comment type="similarity">
    <text evidence="1">Belongs to the P-Pant transferase superfamily. Gsp/Sfp/HetI/AcpT family.</text>
</comment>
<dbReference type="Gene3D" id="3.90.470.20">
    <property type="entry name" value="4'-phosphopantetheinyl transferase domain"/>
    <property type="match status" value="2"/>
</dbReference>
<evidence type="ECO:0000313" key="4">
    <source>
        <dbReference type="EMBL" id="SOD55275.1"/>
    </source>
</evidence>
<dbReference type="Proteomes" id="UP000219374">
    <property type="component" value="Unassembled WGS sequence"/>
</dbReference>
<reference evidence="4 5" key="1">
    <citation type="submission" date="2017-09" db="EMBL/GenBank/DDBJ databases">
        <authorList>
            <person name="Ehlers B."/>
            <person name="Leendertz F.H."/>
        </authorList>
    </citation>
    <scope>NUCLEOTIDE SEQUENCE [LARGE SCALE GENOMIC DNA]</scope>
    <source>
        <strain evidence="4 5">CGMCC 1.10978</strain>
    </source>
</reference>
<name>A0A286D9D2_9GAMM</name>
<dbReference type="AlphaFoldDB" id="A0A286D9D2"/>
<dbReference type="Pfam" id="PF01648">
    <property type="entry name" value="ACPS"/>
    <property type="match status" value="1"/>
</dbReference>
<dbReference type="InterPro" id="IPR037143">
    <property type="entry name" value="4-PPantetheinyl_Trfase_dom_sf"/>
</dbReference>
<dbReference type="GO" id="GO:0000287">
    <property type="term" value="F:magnesium ion binding"/>
    <property type="evidence" value="ECO:0007669"/>
    <property type="project" value="InterPro"/>
</dbReference>
<organism evidence="4 5">
    <name type="scientific">Pseudoxanthomonas wuyuanensis</name>
    <dbReference type="NCBI Taxonomy" id="1073196"/>
    <lineage>
        <taxon>Bacteria</taxon>
        <taxon>Pseudomonadati</taxon>
        <taxon>Pseudomonadota</taxon>
        <taxon>Gammaproteobacteria</taxon>
        <taxon>Lysobacterales</taxon>
        <taxon>Lysobacteraceae</taxon>
        <taxon>Pseudoxanthomonas</taxon>
    </lineage>
</organism>
<dbReference type="RefSeq" id="WP_097122528.1">
    <property type="nucleotide sequence ID" value="NZ_OCND01000006.1"/>
</dbReference>
<dbReference type="PANTHER" id="PTHR12215:SF10">
    <property type="entry name" value="L-AMINOADIPATE-SEMIALDEHYDE DEHYDROGENASE-PHOSPHOPANTETHEINYL TRANSFERASE"/>
    <property type="match status" value="1"/>
</dbReference>
<feature type="domain" description="4'-phosphopantetheinyl transferase" evidence="3">
    <location>
        <begin position="152"/>
        <end position="219"/>
    </location>
</feature>
<evidence type="ECO:0000313" key="5">
    <source>
        <dbReference type="Proteomes" id="UP000219374"/>
    </source>
</evidence>
<dbReference type="EMBL" id="OCND01000006">
    <property type="protein sequence ID" value="SOD55275.1"/>
    <property type="molecule type" value="Genomic_DNA"/>
</dbReference>
<dbReference type="GO" id="GO:0005829">
    <property type="term" value="C:cytosol"/>
    <property type="evidence" value="ECO:0007669"/>
    <property type="project" value="TreeGrafter"/>
</dbReference>